<accession>A0A7W7QWF1</accession>
<evidence type="ECO:0000313" key="2">
    <source>
        <dbReference type="EMBL" id="MBB4920768.1"/>
    </source>
</evidence>
<keyword evidence="1" id="KW-0812">Transmembrane</keyword>
<feature type="transmembrane region" description="Helical" evidence="1">
    <location>
        <begin position="125"/>
        <end position="142"/>
    </location>
</feature>
<feature type="transmembrane region" description="Helical" evidence="1">
    <location>
        <begin position="56"/>
        <end position="73"/>
    </location>
</feature>
<feature type="transmembrane region" description="Helical" evidence="1">
    <location>
        <begin position="31"/>
        <end position="50"/>
    </location>
</feature>
<comment type="caution">
    <text evidence="2">The sequence shown here is derived from an EMBL/GenBank/DDBJ whole genome shotgun (WGS) entry which is preliminary data.</text>
</comment>
<proteinExistence type="predicted"/>
<evidence type="ECO:0000313" key="3">
    <source>
        <dbReference type="Proteomes" id="UP000552644"/>
    </source>
</evidence>
<keyword evidence="3" id="KW-1185">Reference proteome</keyword>
<feature type="transmembrane region" description="Helical" evidence="1">
    <location>
        <begin position="6"/>
        <end position="24"/>
    </location>
</feature>
<feature type="transmembrane region" description="Helical" evidence="1">
    <location>
        <begin position="80"/>
        <end position="105"/>
    </location>
</feature>
<dbReference type="AlphaFoldDB" id="A0A7W7QWF1"/>
<keyword evidence="1" id="KW-0472">Membrane</keyword>
<organism evidence="2 3">
    <name type="scientific">Streptosporangium saharense</name>
    <dbReference type="NCBI Taxonomy" id="1706840"/>
    <lineage>
        <taxon>Bacteria</taxon>
        <taxon>Bacillati</taxon>
        <taxon>Actinomycetota</taxon>
        <taxon>Actinomycetes</taxon>
        <taxon>Streptosporangiales</taxon>
        <taxon>Streptosporangiaceae</taxon>
        <taxon>Streptosporangium</taxon>
    </lineage>
</organism>
<evidence type="ECO:0000256" key="1">
    <source>
        <dbReference type="SAM" id="Phobius"/>
    </source>
</evidence>
<dbReference type="Pfam" id="PF19473">
    <property type="entry name" value="DUF6010"/>
    <property type="match status" value="1"/>
</dbReference>
<reference evidence="2 3" key="1">
    <citation type="submission" date="2020-08" db="EMBL/GenBank/DDBJ databases">
        <title>Genomic Encyclopedia of Type Strains, Phase III (KMG-III): the genomes of soil and plant-associated and newly described type strains.</title>
        <authorList>
            <person name="Whitman W."/>
        </authorList>
    </citation>
    <scope>NUCLEOTIDE SEQUENCE [LARGE SCALE GENOMIC DNA]</scope>
    <source>
        <strain evidence="2 3">CECT 8840</strain>
    </source>
</reference>
<keyword evidence="1" id="KW-1133">Transmembrane helix</keyword>
<protein>
    <submittedName>
        <fullName evidence="2">Uncharacterized protein</fullName>
    </submittedName>
</protein>
<dbReference type="RefSeq" id="WP_184725378.1">
    <property type="nucleotide sequence ID" value="NZ_JACHJP010000016.1"/>
</dbReference>
<dbReference type="Proteomes" id="UP000552644">
    <property type="component" value="Unassembled WGS sequence"/>
</dbReference>
<dbReference type="EMBL" id="JACHJP010000016">
    <property type="protein sequence ID" value="MBB4920768.1"/>
    <property type="molecule type" value="Genomic_DNA"/>
</dbReference>
<dbReference type="InterPro" id="IPR046052">
    <property type="entry name" value="DUF6010"/>
</dbReference>
<name>A0A7W7QWF1_9ACTN</name>
<sequence length="167" mass="17801">MGVRITGWVVYVVVVMMAMTHAIGVVARADLLVAAALPLGVVLVLALCWLPGRVELAAWGAVTVGILAPTYLAHGGVEYAALAVVVALTLLGMFRSPWFLVAAWVLHPVWDVVVPRHLEPPLTDLPTACVLYDLLVAAYLAYRTHRGRLTAFGRGTAKPAEKAETPG</sequence>
<gene>
    <name evidence="2" type="ORF">FHS44_007920</name>
</gene>